<evidence type="ECO:0000313" key="1">
    <source>
        <dbReference type="EMBL" id="CAA2974023.1"/>
    </source>
</evidence>
<dbReference type="OrthoDB" id="515654at2759"/>
<keyword evidence="2" id="KW-1185">Reference proteome</keyword>
<name>A0A8S0R662_OLEEU</name>
<accession>A0A8S0R662</accession>
<protein>
    <submittedName>
        <fullName evidence="1">Uncharacterized protein</fullName>
    </submittedName>
</protein>
<sequence>MMQRPQSMNGKHLHTPNVSSSLPGTALGWCPTSAGTMKSNGLWNKASTSPKLSAATFLGLFSGLGTNGASGSSSPVDWNTGNSMSQLDYTNIDWSLDRGSSLRPGELWSGTHSNRYCLMGSGLFNS</sequence>
<dbReference type="EMBL" id="CACTIH010002139">
    <property type="protein sequence ID" value="CAA2974023.1"/>
    <property type="molecule type" value="Genomic_DNA"/>
</dbReference>
<dbReference type="Proteomes" id="UP000594638">
    <property type="component" value="Unassembled WGS sequence"/>
</dbReference>
<organism evidence="1 2">
    <name type="scientific">Olea europaea subsp. europaea</name>
    <dbReference type="NCBI Taxonomy" id="158383"/>
    <lineage>
        <taxon>Eukaryota</taxon>
        <taxon>Viridiplantae</taxon>
        <taxon>Streptophyta</taxon>
        <taxon>Embryophyta</taxon>
        <taxon>Tracheophyta</taxon>
        <taxon>Spermatophyta</taxon>
        <taxon>Magnoliopsida</taxon>
        <taxon>eudicotyledons</taxon>
        <taxon>Gunneridae</taxon>
        <taxon>Pentapetalae</taxon>
        <taxon>asterids</taxon>
        <taxon>lamiids</taxon>
        <taxon>Lamiales</taxon>
        <taxon>Oleaceae</taxon>
        <taxon>Oleeae</taxon>
        <taxon>Olea</taxon>
    </lineage>
</organism>
<dbReference type="AlphaFoldDB" id="A0A8S0R662"/>
<comment type="caution">
    <text evidence="1">The sequence shown here is derived from an EMBL/GenBank/DDBJ whole genome shotgun (WGS) entry which is preliminary data.</text>
</comment>
<dbReference type="Gramene" id="OE9A041003T1">
    <property type="protein sequence ID" value="OE9A041003C1"/>
    <property type="gene ID" value="OE9A041003"/>
</dbReference>
<dbReference type="PANTHER" id="PTHR35294:SF1">
    <property type="entry name" value="OS05G0409000 PROTEIN"/>
    <property type="match status" value="1"/>
</dbReference>
<proteinExistence type="predicted"/>
<dbReference type="PANTHER" id="PTHR35294">
    <property type="entry name" value="UBIQUITIN-ASSOCIATED/TRANSLATION ELONGATION FACTOR EF1B PROTEIN"/>
    <property type="match status" value="1"/>
</dbReference>
<evidence type="ECO:0000313" key="2">
    <source>
        <dbReference type="Proteomes" id="UP000594638"/>
    </source>
</evidence>
<gene>
    <name evidence="1" type="ORF">OLEA9_A041003</name>
</gene>
<reference evidence="1 2" key="1">
    <citation type="submission" date="2019-12" db="EMBL/GenBank/DDBJ databases">
        <authorList>
            <person name="Alioto T."/>
            <person name="Alioto T."/>
            <person name="Gomez Garrido J."/>
        </authorList>
    </citation>
    <scope>NUCLEOTIDE SEQUENCE [LARGE SCALE GENOMIC DNA]</scope>
</reference>